<evidence type="ECO:0000313" key="2">
    <source>
        <dbReference type="EMBL" id="MBI5252247.1"/>
    </source>
</evidence>
<dbReference type="Proteomes" id="UP000807825">
    <property type="component" value="Unassembled WGS sequence"/>
</dbReference>
<dbReference type="AlphaFoldDB" id="A0A9D6VB77"/>
<evidence type="ECO:0000256" key="1">
    <source>
        <dbReference type="SAM" id="MobiDB-lite"/>
    </source>
</evidence>
<feature type="region of interest" description="Disordered" evidence="1">
    <location>
        <begin position="106"/>
        <end position="166"/>
    </location>
</feature>
<feature type="region of interest" description="Disordered" evidence="1">
    <location>
        <begin position="180"/>
        <end position="261"/>
    </location>
</feature>
<comment type="caution">
    <text evidence="2">The sequence shown here is derived from an EMBL/GenBank/DDBJ whole genome shotgun (WGS) entry which is preliminary data.</text>
</comment>
<feature type="compositionally biased region" description="Polar residues" evidence="1">
    <location>
        <begin position="109"/>
        <end position="119"/>
    </location>
</feature>
<name>A0A9D6VB77_9BACT</name>
<evidence type="ECO:0000313" key="3">
    <source>
        <dbReference type="Proteomes" id="UP000807825"/>
    </source>
</evidence>
<feature type="compositionally biased region" description="Polar residues" evidence="1">
    <location>
        <begin position="138"/>
        <end position="160"/>
    </location>
</feature>
<reference evidence="2" key="1">
    <citation type="submission" date="2020-07" db="EMBL/GenBank/DDBJ databases">
        <title>Huge and variable diversity of episymbiotic CPR bacteria and DPANN archaea in groundwater ecosystems.</title>
        <authorList>
            <person name="He C.Y."/>
            <person name="Keren R."/>
            <person name="Whittaker M."/>
            <person name="Farag I.F."/>
            <person name="Doudna J."/>
            <person name="Cate J.H.D."/>
            <person name="Banfield J.F."/>
        </authorList>
    </citation>
    <scope>NUCLEOTIDE SEQUENCE</scope>
    <source>
        <strain evidence="2">NC_groundwater_1664_Pr3_B-0.1um_52_9</strain>
    </source>
</reference>
<sequence>MNGLVIALSIAVFFAGLVGSAIGQSYYGEYQPGQSYDPQAAYGQYGQQPDYGQYGALQQYYGQQYGQQQGQQYGQYGQQGYAAPQQARGQQPQAAYQNYEGYGDYNSMAYGQQPSSGNFVPSPGARRNRPTPGRARAEQNQYQSAAQPTASRTATVQPSVSEPDELIKSEIYWDGRERLQEPGPRAEAVQPSAQRRSAAPIPQAVRQEPRSPGVATAIQPPQRTRRNVVRQSPEATPPPPERKNVKWGNEKQPEERPSMRW</sequence>
<feature type="compositionally biased region" description="Basic and acidic residues" evidence="1">
    <location>
        <begin position="240"/>
        <end position="261"/>
    </location>
</feature>
<protein>
    <submittedName>
        <fullName evidence="2">Uncharacterized protein</fullName>
    </submittedName>
</protein>
<proteinExistence type="predicted"/>
<organism evidence="2 3">
    <name type="scientific">Desulfomonile tiedjei</name>
    <dbReference type="NCBI Taxonomy" id="2358"/>
    <lineage>
        <taxon>Bacteria</taxon>
        <taxon>Pseudomonadati</taxon>
        <taxon>Thermodesulfobacteriota</taxon>
        <taxon>Desulfomonilia</taxon>
        <taxon>Desulfomonilales</taxon>
        <taxon>Desulfomonilaceae</taxon>
        <taxon>Desulfomonile</taxon>
    </lineage>
</organism>
<gene>
    <name evidence="2" type="ORF">HY912_22360</name>
</gene>
<dbReference type="EMBL" id="JACRDE010000583">
    <property type="protein sequence ID" value="MBI5252247.1"/>
    <property type="molecule type" value="Genomic_DNA"/>
</dbReference>
<accession>A0A9D6VB77</accession>